<protein>
    <submittedName>
        <fullName evidence="1">Uncharacterized protein</fullName>
    </submittedName>
</protein>
<gene>
    <name evidence="1" type="ORF">XNOV1_A033119</name>
</gene>
<dbReference type="AlphaFoldDB" id="A0AAV1GD45"/>
<accession>A0AAV1GD45</accession>
<proteinExistence type="predicted"/>
<evidence type="ECO:0000313" key="2">
    <source>
        <dbReference type="Proteomes" id="UP001178508"/>
    </source>
</evidence>
<name>A0AAV1GD45_XYRNO</name>
<evidence type="ECO:0000313" key="1">
    <source>
        <dbReference type="EMBL" id="CAJ1071358.1"/>
    </source>
</evidence>
<reference evidence="1" key="1">
    <citation type="submission" date="2023-08" db="EMBL/GenBank/DDBJ databases">
        <authorList>
            <person name="Alioto T."/>
            <person name="Alioto T."/>
            <person name="Gomez Garrido J."/>
        </authorList>
    </citation>
    <scope>NUCLEOTIDE SEQUENCE</scope>
</reference>
<keyword evidence="2" id="KW-1185">Reference proteome</keyword>
<dbReference type="EMBL" id="OY660876">
    <property type="protein sequence ID" value="CAJ1071358.1"/>
    <property type="molecule type" value="Genomic_DNA"/>
</dbReference>
<organism evidence="1 2">
    <name type="scientific">Xyrichtys novacula</name>
    <name type="common">Pearly razorfish</name>
    <name type="synonym">Hemipteronotus novacula</name>
    <dbReference type="NCBI Taxonomy" id="13765"/>
    <lineage>
        <taxon>Eukaryota</taxon>
        <taxon>Metazoa</taxon>
        <taxon>Chordata</taxon>
        <taxon>Craniata</taxon>
        <taxon>Vertebrata</taxon>
        <taxon>Euteleostomi</taxon>
        <taxon>Actinopterygii</taxon>
        <taxon>Neopterygii</taxon>
        <taxon>Teleostei</taxon>
        <taxon>Neoteleostei</taxon>
        <taxon>Acanthomorphata</taxon>
        <taxon>Eupercaria</taxon>
        <taxon>Labriformes</taxon>
        <taxon>Labridae</taxon>
        <taxon>Xyrichtys</taxon>
    </lineage>
</organism>
<dbReference type="Proteomes" id="UP001178508">
    <property type="component" value="Chromosome 13"/>
</dbReference>
<sequence>MKNTDSGLFWSVQSMTIDPLTSTVPARPSQTLKVDGQKTHPTVYWDVDVHLLLTSDPVDVDDSNSDPPKST</sequence>